<dbReference type="EMBL" id="WJNG01000002">
    <property type="protein sequence ID" value="MRH41447.1"/>
    <property type="molecule type" value="Genomic_DNA"/>
</dbReference>
<evidence type="ECO:0000313" key="1">
    <source>
        <dbReference type="EMBL" id="MRH41447.1"/>
    </source>
</evidence>
<protein>
    <submittedName>
        <fullName evidence="1">Uncharacterized protein</fullName>
    </submittedName>
</protein>
<evidence type="ECO:0000313" key="2">
    <source>
        <dbReference type="Proteomes" id="UP000799092"/>
    </source>
</evidence>
<comment type="caution">
    <text evidence="1">The sequence shown here is derived from an EMBL/GenBank/DDBJ whole genome shotgun (WGS) entry which is preliminary data.</text>
</comment>
<gene>
    <name evidence="1" type="ORF">GH741_02010</name>
</gene>
<proteinExistence type="predicted"/>
<organism evidence="1 2">
    <name type="scientific">Aquibacillus halophilus</name>
    <dbReference type="NCBI Taxonomy" id="930132"/>
    <lineage>
        <taxon>Bacteria</taxon>
        <taxon>Bacillati</taxon>
        <taxon>Bacillota</taxon>
        <taxon>Bacilli</taxon>
        <taxon>Bacillales</taxon>
        <taxon>Bacillaceae</taxon>
        <taxon>Aquibacillus</taxon>
    </lineage>
</organism>
<sequence length="207" mass="23546">MNNYDSWGLYRSQVNFPSYKTEKAQLSKDGPILIDLDPKTWEQHLDRIGQWLGNTLMAQISYHQLAQDTVSKIQEPHIRQAITDITFHAANHIRAVEELFSLIDRHPYFFSQYGGHASAMLKETISGLKGMLGGAQGDWQMLHQLLLTNMNTLGAFAVTEQFGLLLGLSEITQITLPIIHQKQTDQLVINEYMLEMASISIVYQQNI</sequence>
<accession>A0A6A8DF11</accession>
<keyword evidence="2" id="KW-1185">Reference proteome</keyword>
<dbReference type="RefSeq" id="WP_153735106.1">
    <property type="nucleotide sequence ID" value="NZ_WJNG01000002.1"/>
</dbReference>
<dbReference type="OrthoDB" id="2452142at2"/>
<dbReference type="AlphaFoldDB" id="A0A6A8DF11"/>
<reference evidence="1" key="1">
    <citation type="submission" date="2019-11" db="EMBL/GenBank/DDBJ databases">
        <authorList>
            <person name="Li J."/>
        </authorList>
    </citation>
    <scope>NUCLEOTIDE SEQUENCE</scope>
    <source>
        <strain evidence="1">B6B</strain>
    </source>
</reference>
<dbReference type="Proteomes" id="UP000799092">
    <property type="component" value="Unassembled WGS sequence"/>
</dbReference>
<name>A0A6A8DF11_9BACI</name>